<feature type="domain" description="Transmembrane protein 135 N-terminal" evidence="8">
    <location>
        <begin position="275"/>
        <end position="391"/>
    </location>
</feature>
<keyword evidence="5" id="KW-1133">Transmembrane helix</keyword>
<dbReference type="Proteomes" id="UP000279271">
    <property type="component" value="Unassembled WGS sequence"/>
</dbReference>
<keyword evidence="4" id="KW-0812">Transmembrane</keyword>
<organism evidence="9 10">
    <name type="scientific">Auxenochlorella protothecoides</name>
    <name type="common">Green microalga</name>
    <name type="synonym">Chlorella protothecoides</name>
    <dbReference type="NCBI Taxonomy" id="3075"/>
    <lineage>
        <taxon>Eukaryota</taxon>
        <taxon>Viridiplantae</taxon>
        <taxon>Chlorophyta</taxon>
        <taxon>core chlorophytes</taxon>
        <taxon>Trebouxiophyceae</taxon>
        <taxon>Chlorellales</taxon>
        <taxon>Chlorellaceae</taxon>
        <taxon>Auxenochlorella</taxon>
    </lineage>
</organism>
<proteinExistence type="inferred from homology"/>
<evidence type="ECO:0000256" key="7">
    <source>
        <dbReference type="SAM" id="MobiDB-lite"/>
    </source>
</evidence>
<evidence type="ECO:0000256" key="6">
    <source>
        <dbReference type="ARBA" id="ARBA00023136"/>
    </source>
</evidence>
<comment type="similarity">
    <text evidence="3">Belongs to the TMEM135 family.</text>
</comment>
<feature type="region of interest" description="Disordered" evidence="7">
    <location>
        <begin position="497"/>
        <end position="535"/>
    </location>
</feature>
<comment type="caution">
    <text evidence="9">The sequence shown here is derived from an EMBL/GenBank/DDBJ whole genome shotgun (WGS) entry which is preliminary data.</text>
</comment>
<evidence type="ECO:0000256" key="3">
    <source>
        <dbReference type="ARBA" id="ARBA00008924"/>
    </source>
</evidence>
<keyword evidence="6" id="KW-0472">Membrane</keyword>
<dbReference type="PANTHER" id="PTHR12459:SF15">
    <property type="entry name" value="TRANSMEMBRANE PROTEIN 135"/>
    <property type="match status" value="1"/>
</dbReference>
<comment type="subcellular location">
    <subcellularLocation>
        <location evidence="1">Endomembrane system</location>
        <topology evidence="1">Multi-pass membrane protein</topology>
    </subcellularLocation>
</comment>
<dbReference type="EMBL" id="QOKY01000199">
    <property type="protein sequence ID" value="RMZ53153.1"/>
    <property type="molecule type" value="Genomic_DNA"/>
</dbReference>
<dbReference type="InterPro" id="IPR031926">
    <property type="entry name" value="TMEM135_N"/>
</dbReference>
<dbReference type="GO" id="GO:0016020">
    <property type="term" value="C:membrane"/>
    <property type="evidence" value="ECO:0007669"/>
    <property type="project" value="InterPro"/>
</dbReference>
<gene>
    <name evidence="9" type="ORF">APUTEX25_005142</name>
</gene>
<accession>A0A3M7KRL0</accession>
<dbReference type="GO" id="GO:0012505">
    <property type="term" value="C:endomembrane system"/>
    <property type="evidence" value="ECO:0007669"/>
    <property type="project" value="UniProtKB-SubCell"/>
</dbReference>
<sequence>MEGSGRPEVDAPLPPSAAVQRTLEALRLRVKEYDMARAQDRLTIAVVRGACAGLAVRGGLHAVSYLAGRLMRSRRREQPSSGPTPVERLVETLRYGAFLGTFGGVYVSADELIAMLLGRSRTRGWRSLLAGLLAGPSILLTGPGSNHTSLAMYVFLRGLVLLVRCGNLPRGPAWRRRLLAPTRATHGDVALMCLAVTQLGYSWMVTPKTLPGAYIRFLNKHGGKPTYMYAAIREMMALQRRGEAHPPRPLTALRGTPHAGFRGVIPCSFLHEGQTCSQATLAFAPEAYMRALPVYFPVYLIPALFVHRQRLLDPRVAPELWRRLVLGMLRSSAFLTLFCVLAWRSVCLVHNVAGRTTGPLFMLACGAGGLSLLAEKKSRRMDIALYCLSRGAESGLLNLQLADSALTRHLPRRLDVILFSVATAAILHCYSDHWGERRDVIRGTYLSVFDFILGNTGFQSAEVRHSPSNREMLGRINQSQPMQMVRSLSSHAFKRIRSSPRVDSSQLSLDFRGEGEDGEPESQSPGHEPGATRVDEEELAPWAARTQVFRRAVGAPPSPGRTSSTTSLGSHDLPDALAASVAVTPSEPSQSAFSRALHAYTTALRDHPTATKAVTSFLGFGIGDAIAQSIGAPFDITRNIRMSLYGLILDGPLGHKWYQILDSKVYPEDPTCTKAVLIKTAADQLIWAPIMTAVFFAFLKTMEGHPELILPTIQDKLVRVVLANYMLWPMAHIINFKFVPSQHRVLFNNVVSIVWNTFLSFSCGDTTDFTTDDAGVDPVPGLSHFSSVEGRLLTKLPCAKRPDVLDSLHVGDLVRQTAALERLLGAWGIQGLPSPDVASDLLGQYVDLKQQLVRKVCGLPF</sequence>
<reference evidence="10" key="1">
    <citation type="journal article" date="2018" name="Algal Res.">
        <title>Characterization of plant carbon substrate utilization by Auxenochlorella protothecoides.</title>
        <authorList>
            <person name="Vogler B.W."/>
            <person name="Starkenburg S.R."/>
            <person name="Sudasinghe N."/>
            <person name="Schambach J.Y."/>
            <person name="Rollin J.A."/>
            <person name="Pattathil S."/>
            <person name="Barry A.N."/>
        </authorList>
    </citation>
    <scope>NUCLEOTIDE SEQUENCE [LARGE SCALE GENOMIC DNA]</scope>
    <source>
        <strain evidence="10">UTEX 25</strain>
    </source>
</reference>
<dbReference type="InterPro" id="IPR007248">
    <property type="entry name" value="Mpv17_PMP22"/>
</dbReference>
<protein>
    <recommendedName>
        <fullName evidence="8">Transmembrane protein 135 N-terminal domain-containing protein</fullName>
    </recommendedName>
</protein>
<dbReference type="AlphaFoldDB" id="A0A3M7KRL0"/>
<evidence type="ECO:0000259" key="8">
    <source>
        <dbReference type="Pfam" id="PF15982"/>
    </source>
</evidence>
<dbReference type="Pfam" id="PF15982">
    <property type="entry name" value="TMEM135_C_rich"/>
    <property type="match status" value="1"/>
</dbReference>
<feature type="compositionally biased region" description="Low complexity" evidence="7">
    <location>
        <begin position="560"/>
        <end position="570"/>
    </location>
</feature>
<dbReference type="Pfam" id="PF04117">
    <property type="entry name" value="Mpv17_PMP22"/>
    <property type="match status" value="1"/>
</dbReference>
<evidence type="ECO:0000256" key="4">
    <source>
        <dbReference type="ARBA" id="ARBA00022692"/>
    </source>
</evidence>
<comment type="similarity">
    <text evidence="2">Belongs to the peroxisomal membrane protein PXMP2/4 family.</text>
</comment>
<feature type="region of interest" description="Disordered" evidence="7">
    <location>
        <begin position="550"/>
        <end position="571"/>
    </location>
</feature>
<evidence type="ECO:0000313" key="10">
    <source>
        <dbReference type="Proteomes" id="UP000279271"/>
    </source>
</evidence>
<evidence type="ECO:0000256" key="2">
    <source>
        <dbReference type="ARBA" id="ARBA00006824"/>
    </source>
</evidence>
<evidence type="ECO:0000256" key="1">
    <source>
        <dbReference type="ARBA" id="ARBA00004127"/>
    </source>
</evidence>
<dbReference type="PANTHER" id="PTHR12459">
    <property type="entry name" value="TRANSMEMBRANE PROTEIN 135-RELATED"/>
    <property type="match status" value="1"/>
</dbReference>
<name>A0A3M7KRL0_AUXPR</name>
<evidence type="ECO:0000256" key="5">
    <source>
        <dbReference type="ARBA" id="ARBA00022989"/>
    </source>
</evidence>
<dbReference type="InterPro" id="IPR026749">
    <property type="entry name" value="Tmem135"/>
</dbReference>
<evidence type="ECO:0000313" key="9">
    <source>
        <dbReference type="EMBL" id="RMZ53153.1"/>
    </source>
</evidence>